<sequence>MTEREEGRCPEREAVIATIDGVPVTLAEYERAVRRNRPRVLNHFFQQFKTCETPEFWTTSFAGEIPLELLKQTALDESVMVKIRQMIAKDYDVVQDISHKAFLEQLAAENERRAKAIAGQQVVYGPVRYSEDAYFEYYMTRLAAAVKQKLEQEERRRATCEQTLWNYYCSWRTELYLDPG</sequence>
<name>A0ABQ1VZ00_9BACL</name>
<gene>
    <name evidence="1" type="ORF">GCM10010913_26510</name>
</gene>
<dbReference type="Proteomes" id="UP000608420">
    <property type="component" value="Unassembled WGS sequence"/>
</dbReference>
<dbReference type="EMBL" id="BMIW01000018">
    <property type="protein sequence ID" value="GGG03379.1"/>
    <property type="molecule type" value="Genomic_DNA"/>
</dbReference>
<comment type="caution">
    <text evidence="1">The sequence shown here is derived from an EMBL/GenBank/DDBJ whole genome shotgun (WGS) entry which is preliminary data.</text>
</comment>
<accession>A0ABQ1VZ00</accession>
<reference evidence="2" key="1">
    <citation type="journal article" date="2019" name="Int. J. Syst. Evol. Microbiol.">
        <title>The Global Catalogue of Microorganisms (GCM) 10K type strain sequencing project: providing services to taxonomists for standard genome sequencing and annotation.</title>
        <authorList>
            <consortium name="The Broad Institute Genomics Platform"/>
            <consortium name="The Broad Institute Genome Sequencing Center for Infectious Disease"/>
            <person name="Wu L."/>
            <person name="Ma J."/>
        </authorList>
    </citation>
    <scope>NUCLEOTIDE SEQUENCE [LARGE SCALE GENOMIC DNA]</scope>
    <source>
        <strain evidence="2">CGMCC 1.15420</strain>
    </source>
</reference>
<organism evidence="1 2">
    <name type="scientific">Paenibacillus aceti</name>
    <dbReference type="NCBI Taxonomy" id="1820010"/>
    <lineage>
        <taxon>Bacteria</taxon>
        <taxon>Bacillati</taxon>
        <taxon>Bacillota</taxon>
        <taxon>Bacilli</taxon>
        <taxon>Bacillales</taxon>
        <taxon>Paenibacillaceae</taxon>
        <taxon>Paenibacillus</taxon>
    </lineage>
</organism>
<evidence type="ECO:0000313" key="2">
    <source>
        <dbReference type="Proteomes" id="UP000608420"/>
    </source>
</evidence>
<keyword evidence="2" id="KW-1185">Reference proteome</keyword>
<proteinExistence type="predicted"/>
<evidence type="ECO:0000313" key="1">
    <source>
        <dbReference type="EMBL" id="GGG03379.1"/>
    </source>
</evidence>
<protein>
    <submittedName>
        <fullName evidence="1">Uncharacterized protein</fullName>
    </submittedName>
</protein>
<dbReference type="RefSeq" id="WP_120463537.1">
    <property type="nucleotide sequence ID" value="NZ_BMIW01000018.1"/>
</dbReference>